<reference evidence="2 3" key="1">
    <citation type="submission" date="2016-02" db="EMBL/GenBank/DDBJ databases">
        <title>Genome analysis of coral dinoflagellate symbionts highlights evolutionary adaptations to a symbiotic lifestyle.</title>
        <authorList>
            <person name="Aranda M."/>
            <person name="Li Y."/>
            <person name="Liew Y.J."/>
            <person name="Baumgarten S."/>
            <person name="Simakov O."/>
            <person name="Wilson M."/>
            <person name="Piel J."/>
            <person name="Ashoor H."/>
            <person name="Bougouffa S."/>
            <person name="Bajic V.B."/>
            <person name="Ryu T."/>
            <person name="Ravasi T."/>
            <person name="Bayer T."/>
            <person name="Micklem G."/>
            <person name="Kim H."/>
            <person name="Bhak J."/>
            <person name="Lajeunesse T.C."/>
            <person name="Voolstra C.R."/>
        </authorList>
    </citation>
    <scope>NUCLEOTIDE SEQUENCE [LARGE SCALE GENOMIC DNA]</scope>
    <source>
        <strain evidence="2 3">CCMP2467</strain>
    </source>
</reference>
<dbReference type="EMBL" id="LSRX01001018">
    <property type="protein sequence ID" value="OLP84792.1"/>
    <property type="molecule type" value="Genomic_DNA"/>
</dbReference>
<evidence type="ECO:0000313" key="3">
    <source>
        <dbReference type="Proteomes" id="UP000186817"/>
    </source>
</evidence>
<feature type="compositionally biased region" description="Polar residues" evidence="1">
    <location>
        <begin position="1"/>
        <end position="10"/>
    </location>
</feature>
<proteinExistence type="predicted"/>
<name>A0A1Q9CPD8_SYMMI</name>
<dbReference type="AlphaFoldDB" id="A0A1Q9CPD8"/>
<feature type="compositionally biased region" description="Basic and acidic residues" evidence="1">
    <location>
        <begin position="47"/>
        <end position="82"/>
    </location>
</feature>
<keyword evidence="3" id="KW-1185">Reference proteome</keyword>
<evidence type="ECO:0000256" key="1">
    <source>
        <dbReference type="SAM" id="MobiDB-lite"/>
    </source>
</evidence>
<feature type="region of interest" description="Disordered" evidence="1">
    <location>
        <begin position="1"/>
        <end position="82"/>
    </location>
</feature>
<dbReference type="Proteomes" id="UP000186817">
    <property type="component" value="Unassembled WGS sequence"/>
</dbReference>
<accession>A0A1Q9CPD8</accession>
<evidence type="ECO:0000313" key="2">
    <source>
        <dbReference type="EMBL" id="OLP84792.1"/>
    </source>
</evidence>
<organism evidence="2 3">
    <name type="scientific">Symbiodinium microadriaticum</name>
    <name type="common">Dinoflagellate</name>
    <name type="synonym">Zooxanthella microadriatica</name>
    <dbReference type="NCBI Taxonomy" id="2951"/>
    <lineage>
        <taxon>Eukaryota</taxon>
        <taxon>Sar</taxon>
        <taxon>Alveolata</taxon>
        <taxon>Dinophyceae</taxon>
        <taxon>Suessiales</taxon>
        <taxon>Symbiodiniaceae</taxon>
        <taxon>Symbiodinium</taxon>
    </lineage>
</organism>
<feature type="compositionally biased region" description="Basic and acidic residues" evidence="1">
    <location>
        <begin position="11"/>
        <end position="35"/>
    </location>
</feature>
<sequence>MSRQVSAKGTSTDERPDEGATGRSDGTSERAEAAKHATTGADSGFELLDRERDRMDARLEPLTPRDRSDAQASEERIEACTESETCHFHQYSAEAD</sequence>
<comment type="caution">
    <text evidence="2">The sequence shown here is derived from an EMBL/GenBank/DDBJ whole genome shotgun (WGS) entry which is preliminary data.</text>
</comment>
<protein>
    <submittedName>
        <fullName evidence="2">Uncharacterized protein</fullName>
    </submittedName>
</protein>
<gene>
    <name evidence="2" type="ORF">AK812_SmicGene34285</name>
</gene>